<dbReference type="InParanoid" id="A0A0L0H905"/>
<protein>
    <submittedName>
        <fullName evidence="2">Uncharacterized protein</fullName>
    </submittedName>
</protein>
<sequence>MSDGSRNPYPQRPKLPNLNVSSTPSSVPTTPTYTIQTDKPTPLVDSAIDPYTPRTAQSFSFPLPDTPSTKRSSVQYSYGNSRRHTLLARVRPQATPTPHSQTILEFPTHHDRQTLHTLLTKLPTLHRVSDTSYKATYTPPPLCESPLSARTPEEAMDMVVAGFGAEEGYGFVVDLATEGTVRCVEEGVWAVPFEDGVKSVLGNVVE</sequence>
<dbReference type="RefSeq" id="XP_016605173.1">
    <property type="nucleotide sequence ID" value="XM_016755690.1"/>
</dbReference>
<dbReference type="AlphaFoldDB" id="A0A0L0H905"/>
<evidence type="ECO:0000313" key="2">
    <source>
        <dbReference type="EMBL" id="KNC97133.1"/>
    </source>
</evidence>
<feature type="compositionally biased region" description="Low complexity" evidence="1">
    <location>
        <begin position="15"/>
        <end position="32"/>
    </location>
</feature>
<dbReference type="GeneID" id="27690734"/>
<feature type="region of interest" description="Disordered" evidence="1">
    <location>
        <begin position="1"/>
        <end position="79"/>
    </location>
</feature>
<feature type="compositionally biased region" description="Polar residues" evidence="1">
    <location>
        <begin position="54"/>
        <end position="79"/>
    </location>
</feature>
<dbReference type="VEuPathDB" id="FungiDB:SPPG_07525"/>
<proteinExistence type="predicted"/>
<evidence type="ECO:0000313" key="3">
    <source>
        <dbReference type="Proteomes" id="UP000053201"/>
    </source>
</evidence>
<reference evidence="2 3" key="1">
    <citation type="submission" date="2009-08" db="EMBL/GenBank/DDBJ databases">
        <title>The Genome Sequence of Spizellomyces punctatus strain DAOM BR117.</title>
        <authorList>
            <consortium name="The Broad Institute Genome Sequencing Platform"/>
            <person name="Russ C."/>
            <person name="Cuomo C."/>
            <person name="Shea T."/>
            <person name="Young S.K."/>
            <person name="Zeng Q."/>
            <person name="Koehrsen M."/>
            <person name="Haas B."/>
            <person name="Borodovsky M."/>
            <person name="Guigo R."/>
            <person name="Alvarado L."/>
            <person name="Berlin A."/>
            <person name="Bochicchio J."/>
            <person name="Borenstein D."/>
            <person name="Chapman S."/>
            <person name="Chen Z."/>
            <person name="Engels R."/>
            <person name="Freedman E."/>
            <person name="Gellesch M."/>
            <person name="Goldberg J."/>
            <person name="Griggs A."/>
            <person name="Gujja S."/>
            <person name="Heiman D."/>
            <person name="Hepburn T."/>
            <person name="Howarth C."/>
            <person name="Jen D."/>
            <person name="Larson L."/>
            <person name="Lewis B."/>
            <person name="Mehta T."/>
            <person name="Park D."/>
            <person name="Pearson M."/>
            <person name="Roberts A."/>
            <person name="Saif S."/>
            <person name="Shenoy N."/>
            <person name="Sisk P."/>
            <person name="Stolte C."/>
            <person name="Sykes S."/>
            <person name="Thomson T."/>
            <person name="Walk T."/>
            <person name="White J."/>
            <person name="Yandava C."/>
            <person name="Burger G."/>
            <person name="Gray M.W."/>
            <person name="Holland P.W.H."/>
            <person name="King N."/>
            <person name="Lang F.B.F."/>
            <person name="Roger A.J."/>
            <person name="Ruiz-Trillo I."/>
            <person name="Lander E."/>
            <person name="Nusbaum C."/>
        </authorList>
    </citation>
    <scope>NUCLEOTIDE SEQUENCE [LARGE SCALE GENOMIC DNA]</scope>
    <source>
        <strain evidence="2 3">DAOM BR117</strain>
    </source>
</reference>
<dbReference type="OrthoDB" id="2118606at2759"/>
<gene>
    <name evidence="2" type="ORF">SPPG_07525</name>
</gene>
<keyword evidence="3" id="KW-1185">Reference proteome</keyword>
<dbReference type="EMBL" id="KQ257465">
    <property type="protein sequence ID" value="KNC97133.1"/>
    <property type="molecule type" value="Genomic_DNA"/>
</dbReference>
<accession>A0A0L0H905</accession>
<organism evidence="2 3">
    <name type="scientific">Spizellomyces punctatus (strain DAOM BR117)</name>
    <dbReference type="NCBI Taxonomy" id="645134"/>
    <lineage>
        <taxon>Eukaryota</taxon>
        <taxon>Fungi</taxon>
        <taxon>Fungi incertae sedis</taxon>
        <taxon>Chytridiomycota</taxon>
        <taxon>Chytridiomycota incertae sedis</taxon>
        <taxon>Chytridiomycetes</taxon>
        <taxon>Spizellomycetales</taxon>
        <taxon>Spizellomycetaceae</taxon>
        <taxon>Spizellomyces</taxon>
    </lineage>
</organism>
<evidence type="ECO:0000256" key="1">
    <source>
        <dbReference type="SAM" id="MobiDB-lite"/>
    </source>
</evidence>
<dbReference type="Proteomes" id="UP000053201">
    <property type="component" value="Unassembled WGS sequence"/>
</dbReference>
<name>A0A0L0H905_SPIPD</name>